<organism evidence="2 3">
    <name type="scientific">Deinococcus cellulosilyticus (strain DSM 18568 / NBRC 106333 / KACC 11606 / 5516J-15)</name>
    <dbReference type="NCBI Taxonomy" id="1223518"/>
    <lineage>
        <taxon>Bacteria</taxon>
        <taxon>Thermotogati</taxon>
        <taxon>Deinococcota</taxon>
        <taxon>Deinococci</taxon>
        <taxon>Deinococcales</taxon>
        <taxon>Deinococcaceae</taxon>
        <taxon>Deinococcus</taxon>
    </lineage>
</organism>
<name>A0A511N9D1_DEIC1</name>
<evidence type="ECO:0008006" key="4">
    <source>
        <dbReference type="Google" id="ProtNLM"/>
    </source>
</evidence>
<evidence type="ECO:0000313" key="2">
    <source>
        <dbReference type="EMBL" id="GEM49410.1"/>
    </source>
</evidence>
<dbReference type="InterPro" id="IPR013783">
    <property type="entry name" value="Ig-like_fold"/>
</dbReference>
<dbReference type="Proteomes" id="UP000321306">
    <property type="component" value="Unassembled WGS sequence"/>
</dbReference>
<evidence type="ECO:0000313" key="3">
    <source>
        <dbReference type="Proteomes" id="UP000321306"/>
    </source>
</evidence>
<accession>A0A511N9D1</accession>
<keyword evidence="3" id="KW-1185">Reference proteome</keyword>
<proteinExistence type="predicted"/>
<dbReference type="EMBL" id="BJXB01000034">
    <property type="protein sequence ID" value="GEM49410.1"/>
    <property type="molecule type" value="Genomic_DNA"/>
</dbReference>
<feature type="signal peptide" evidence="1">
    <location>
        <begin position="1"/>
        <end position="21"/>
    </location>
</feature>
<gene>
    <name evidence="2" type="ORF">DC3_50450</name>
</gene>
<protein>
    <recommendedName>
        <fullName evidence="4">DUF11 domain-containing protein</fullName>
    </recommendedName>
</protein>
<dbReference type="Gene3D" id="2.60.40.10">
    <property type="entry name" value="Immunoglobulins"/>
    <property type="match status" value="1"/>
</dbReference>
<comment type="caution">
    <text evidence="2">The sequence shown here is derived from an EMBL/GenBank/DDBJ whole genome shotgun (WGS) entry which is preliminary data.</text>
</comment>
<keyword evidence="1" id="KW-0732">Signal</keyword>
<feature type="chain" id="PRO_5022127155" description="DUF11 domain-containing protein" evidence="1">
    <location>
        <begin position="22"/>
        <end position="1697"/>
    </location>
</feature>
<sequence length="1697" mass="182533">MKRLLTSLTFLLTSMSFAARAVLPEFSAGEGNWSADQATVVLEQDGTVQLQGRGKAGLARFEGQAFDLTQQWATVFEAPLKAGSHTIEAISQSAQWRVSQGHVSYPALNFSLHGDQFQPLMLLSDVKDGTHLKMDADSGVDTTVQVTDSKGSTQVLQLPVDLPLSSENGPYLISGRQTETDTDPSVLKASLSGETLDLYPVTEKTPAFVSIAAFLALPDENRHVGVQSTVNGQQKAVPAHGAVYVMDAGNLEVKAAALSGTTLQAPAQVNLKPGQSSNVHLEFVPQTQVKLEVEKASGALSESFTFKAVATTDFESLIPATLSIRLPEGFTSADALEVTRPISKTRPAELTVVAHASRPGAAVATAQLSPFNQQATQQVTVFDSSLLQVEVTPSSPLVDPGSEMTVKVTVKNAGTAPSGELTLTGLTDTGITAGKLEEKLSLGAGEAKTFVVPIKVNKDAPGRTMYRTLLKSSSGDSRTETVIGINQPNLEMDVSGIQSPALPGEQQTVRVTVKNTGTRTANYTLKNDLGDFLKPMSDVDFTGTLEPGQEVSHVFLAETTYGAEATGSLKSVLQSEAGEQVQHVPVTRALVQFKLALSKDRIKMGENATYTLTVKNPLPRPISFRLEGKHDDTVQLSEEETRIINLEAFEEGTVEFDAKFTRPGTRTQQFTAFMGETVVATPVELSSEIANVYTLTRESEFELPFTQNSTAQELIIAHPLPAGTEYQAGSSTLNGEALPDPLIGNDGVLYWKVKAVQSGTLKYQVVHQKSLTDVAEPTVVALVSNREPEVLAGPFHRSDYQYAKPIHARTENTGAIKLPLAGTVFRNRDRISVKVQVPADQDGALLVNGQPVEDASIGLRSLDPDSGIATFEYVGLQLQKGRNTLTVGQEQIEVHLASAPVKLTVEPVQNLADGITPIRMKIIARDASGLPSGEGFVDVLSSLEPNQPDVNPFEGGYQIRMVDGEALLELRPTTSTRPLNLTLKMDQLTQTQDVSLQFSTRQVGVGLASITAHVAPFNVQGKGAAYLETPLGEGQLQMAINSTGLEKNTNQNFALRGDASIEEQPLYGDTPVAFQYDHPDFKVSYREGAVPVDALPVSQNHVYLSAQTTGDGQVSGFVGLVPGHSRTFTITPVGARTYALPDGNINTSSERVELITTIKGEEVIRVLNYGVDYTVDYLHGIIEFGRPLIALDEALNPVRVKVTYTTDAETSNFTAWGVQVSKKTENTSLKLAAVHLPEGSTATVVFSAKSATTKTDFQASTDYKGYRSAASVAINSLPWNISIKGGVQSRGYTGLDRQQDGEHLNLQASYRFDSHWSWLGQADYDTFSGMQSASIRTGIQYSEDPFSASVRVGKSFGVKSSYSLFLGAAYDQDPWKVSLDQQINFSGEPSVTTFKAAYKLDQNTSAVFRDEYTWGGSNTAFIGLESVMGNTNYSIGYELPSSTGEGNRARLAGNTVLPLDDRWSVDLKGSMTGDLSKEQVTFGAGSTLKYNAQNFNSSLGLDYANSGSSSKFSVHAGMTGRLSDQWTLGFDALKEFGEGGLGTRLNLNFAGRMNSASLLGSLNYSDGTLARGEAQFGAHIAGNFVQRNYQIRGQVDARYLLNDPSAFTIQGLAGANLFVTDRIGLGAVLRYMTQPATGIQAFGYGIEGSVNVWNGVWATVGYNPQGFTGIAPIDSQAGFYFRLDFLLDDNSFKHEDK</sequence>
<reference evidence="2 3" key="1">
    <citation type="submission" date="2019-07" db="EMBL/GenBank/DDBJ databases">
        <title>Whole genome shotgun sequence of Deinococcus cellulosilyticus NBRC 106333.</title>
        <authorList>
            <person name="Hosoyama A."/>
            <person name="Uohara A."/>
            <person name="Ohji S."/>
            <person name="Ichikawa N."/>
        </authorList>
    </citation>
    <scope>NUCLEOTIDE SEQUENCE [LARGE SCALE GENOMIC DNA]</scope>
    <source>
        <strain evidence="2 3">NBRC 106333</strain>
    </source>
</reference>
<evidence type="ECO:0000256" key="1">
    <source>
        <dbReference type="SAM" id="SignalP"/>
    </source>
</evidence>